<keyword evidence="3 6" id="KW-0812">Transmembrane</keyword>
<dbReference type="EMBL" id="KF301678">
    <property type="protein sequence ID" value="AHA38101.1"/>
    <property type="molecule type" value="Genomic_DNA"/>
</dbReference>
<feature type="transmembrane region" description="Helical" evidence="6">
    <location>
        <begin position="152"/>
        <end position="172"/>
    </location>
</feature>
<dbReference type="InterPro" id="IPR000620">
    <property type="entry name" value="EamA_dom"/>
</dbReference>
<accession>U6BP51</accession>
<feature type="transmembrane region" description="Helical" evidence="6">
    <location>
        <begin position="240"/>
        <end position="260"/>
    </location>
</feature>
<evidence type="ECO:0000259" key="7">
    <source>
        <dbReference type="Pfam" id="PF00892"/>
    </source>
</evidence>
<dbReference type="PANTHER" id="PTHR22911:SF6">
    <property type="entry name" value="SOLUTE CARRIER FAMILY 35 MEMBER G1"/>
    <property type="match status" value="1"/>
</dbReference>
<keyword evidence="5 6" id="KW-0472">Membrane</keyword>
<feature type="domain" description="EamA" evidence="7">
    <location>
        <begin position="153"/>
        <end position="281"/>
    </location>
</feature>
<dbReference type="InterPro" id="IPR037185">
    <property type="entry name" value="EmrE-like"/>
</dbReference>
<keyword evidence="4 6" id="KW-1133">Transmembrane helix</keyword>
<dbReference type="Gene3D" id="1.10.3730.20">
    <property type="match status" value="1"/>
</dbReference>
<evidence type="ECO:0000313" key="8">
    <source>
        <dbReference type="EMBL" id="AHA38101.1"/>
    </source>
</evidence>
<evidence type="ECO:0000256" key="6">
    <source>
        <dbReference type="SAM" id="Phobius"/>
    </source>
</evidence>
<reference evidence="8" key="1">
    <citation type="submission" date="2013-06" db="EMBL/GenBank/DDBJ databases">
        <title>Genes involved in sphingan Ss biosynthesis of Sphingomonas sanxanigenens.</title>
        <authorList>
            <person name="Huang H."/>
        </authorList>
    </citation>
    <scope>NUCLEOTIDE SEQUENCE</scope>
    <source>
        <strain evidence="8">NX02</strain>
    </source>
</reference>
<dbReference type="PANTHER" id="PTHR22911">
    <property type="entry name" value="ACYL-MALONYL CONDENSING ENZYME-RELATED"/>
    <property type="match status" value="1"/>
</dbReference>
<name>U6BP51_9SPHN</name>
<proteinExistence type="inferred from homology"/>
<evidence type="ECO:0000256" key="2">
    <source>
        <dbReference type="ARBA" id="ARBA00009853"/>
    </source>
</evidence>
<evidence type="ECO:0000256" key="4">
    <source>
        <dbReference type="ARBA" id="ARBA00022989"/>
    </source>
</evidence>
<evidence type="ECO:0000256" key="5">
    <source>
        <dbReference type="ARBA" id="ARBA00023136"/>
    </source>
</evidence>
<feature type="transmembrane region" description="Helical" evidence="6">
    <location>
        <begin position="7"/>
        <end position="27"/>
    </location>
</feature>
<feature type="transmembrane region" description="Helical" evidence="6">
    <location>
        <begin position="266"/>
        <end position="283"/>
    </location>
</feature>
<feature type="transmembrane region" description="Helical" evidence="6">
    <location>
        <begin position="184"/>
        <end position="206"/>
    </location>
</feature>
<organism evidence="8">
    <name type="scientific">Sphingomonas sanxanigenens</name>
    <dbReference type="NCBI Taxonomy" id="397260"/>
    <lineage>
        <taxon>Bacteria</taxon>
        <taxon>Pseudomonadati</taxon>
        <taxon>Pseudomonadota</taxon>
        <taxon>Alphaproteobacteria</taxon>
        <taxon>Sphingomonadales</taxon>
        <taxon>Sphingomonadaceae</taxon>
        <taxon>Sphingomonas</taxon>
    </lineage>
</organism>
<feature type="transmembrane region" description="Helical" evidence="6">
    <location>
        <begin position="71"/>
        <end position="90"/>
    </location>
</feature>
<gene>
    <name evidence="8" type="primary">urf34</name>
</gene>
<dbReference type="SUPFAM" id="SSF103481">
    <property type="entry name" value="Multidrug resistance efflux transporter EmrE"/>
    <property type="match status" value="2"/>
</dbReference>
<comment type="similarity">
    <text evidence="2">Belongs to the drug/metabolite transporter (DMT) superfamily. 10 TMS drug/metabolite exporter (DME) (TC 2.A.7.3) family.</text>
</comment>
<evidence type="ECO:0000256" key="1">
    <source>
        <dbReference type="ARBA" id="ARBA00004141"/>
    </source>
</evidence>
<feature type="transmembrane region" description="Helical" evidence="6">
    <location>
        <begin position="96"/>
        <end position="116"/>
    </location>
</feature>
<dbReference type="GO" id="GO:0016020">
    <property type="term" value="C:membrane"/>
    <property type="evidence" value="ECO:0007669"/>
    <property type="project" value="UniProtKB-SubCell"/>
</dbReference>
<dbReference type="AlphaFoldDB" id="U6BP51"/>
<feature type="transmembrane region" description="Helical" evidence="6">
    <location>
        <begin position="39"/>
        <end position="59"/>
    </location>
</feature>
<feature type="transmembrane region" description="Helical" evidence="6">
    <location>
        <begin position="212"/>
        <end position="233"/>
    </location>
</feature>
<feature type="transmembrane region" description="Helical" evidence="6">
    <location>
        <begin position="123"/>
        <end position="140"/>
    </location>
</feature>
<evidence type="ECO:0000256" key="3">
    <source>
        <dbReference type="ARBA" id="ARBA00022692"/>
    </source>
</evidence>
<sequence length="297" mass="31718">MTRSNPAIAFAVAVLGIAIFSAMDAMMKQLSIEIGAYNAMLWRTVIAFGISGVLFLGSGRRWPSRSVFRLHLWRGIAAAASVLMFFWGIARMPIAQGVALSFIAPLIALYLAAVVLKEKVGRAAVAASLLAFAGVIVILIGQSREAMGPEAFRGAIVILVAAILYAGSLILGRQQSQVASPIEVGFFFNVIAIGMYGMASPWLAVVPSIDQLPRLLLCAVFSLVSIMLLAWAYARAEANYLLPVEYTAFIWAALLGWWAFGETVSPLTSVGAAMIVAGCLWAARRRPPPTPTTEAAL</sequence>
<comment type="subcellular location">
    <subcellularLocation>
        <location evidence="1">Membrane</location>
        <topology evidence="1">Multi-pass membrane protein</topology>
    </subcellularLocation>
</comment>
<protein>
    <submittedName>
        <fullName evidence="8">Urf34</fullName>
    </submittedName>
</protein>
<dbReference type="Pfam" id="PF00892">
    <property type="entry name" value="EamA"/>
    <property type="match status" value="2"/>
</dbReference>
<feature type="domain" description="EamA" evidence="7">
    <location>
        <begin position="11"/>
        <end position="139"/>
    </location>
</feature>